<dbReference type="InterPro" id="IPR017853">
    <property type="entry name" value="GH"/>
</dbReference>
<evidence type="ECO:0000256" key="6">
    <source>
        <dbReference type="ARBA" id="ARBA00022679"/>
    </source>
</evidence>
<dbReference type="PANTHER" id="PTHR32438:SF5">
    <property type="entry name" value="4-ALPHA-GLUCANOTRANSFERASE DPE1, CHLOROPLASTIC_AMYLOPLASTIC"/>
    <property type="match status" value="1"/>
</dbReference>
<feature type="compositionally biased region" description="Polar residues" evidence="11">
    <location>
        <begin position="12"/>
        <end position="32"/>
    </location>
</feature>
<evidence type="ECO:0000256" key="11">
    <source>
        <dbReference type="SAM" id="MobiDB-lite"/>
    </source>
</evidence>
<evidence type="ECO:0000256" key="3">
    <source>
        <dbReference type="ARBA" id="ARBA00012560"/>
    </source>
</evidence>
<evidence type="ECO:0000256" key="10">
    <source>
        <dbReference type="RuleBase" id="RU361207"/>
    </source>
</evidence>
<evidence type="ECO:0000256" key="9">
    <source>
        <dbReference type="ARBA" id="ARBA00031501"/>
    </source>
</evidence>
<dbReference type="Proteomes" id="UP000773064">
    <property type="component" value="Unassembled WGS sequence"/>
</dbReference>
<evidence type="ECO:0000313" key="13">
    <source>
        <dbReference type="EMBL" id="MBT1173092.1"/>
    </source>
</evidence>
<dbReference type="Pfam" id="PF02446">
    <property type="entry name" value="Glyco_hydro_77"/>
    <property type="match status" value="1"/>
</dbReference>
<dbReference type="SUPFAM" id="SSF51445">
    <property type="entry name" value="(Trans)glycosidases"/>
    <property type="match status" value="1"/>
</dbReference>
<evidence type="ECO:0000259" key="12">
    <source>
        <dbReference type="Pfam" id="PF21226"/>
    </source>
</evidence>
<dbReference type="Gene3D" id="3.20.20.80">
    <property type="entry name" value="Glycosidases"/>
    <property type="match status" value="1"/>
</dbReference>
<dbReference type="Pfam" id="PF21226">
    <property type="entry name" value="MalQ_N"/>
    <property type="match status" value="1"/>
</dbReference>
<gene>
    <name evidence="13" type="primary">malQ</name>
    <name evidence="13" type="ORF">JS528_06950</name>
</gene>
<keyword evidence="14" id="KW-1185">Reference proteome</keyword>
<dbReference type="InterPro" id="IPR003385">
    <property type="entry name" value="Glyco_hydro_77"/>
</dbReference>
<sequence length="764" mass="84364">MSDPESVITPDTAGTTSATAPETTGKTNTQRTESPERLARPLIRLAKAAGVATSYIDQLGTYVEIEDDVLVDVLGALGVDASSDEAIARSQAAIDEQNSKRLLSSKTIVVTVDETSAAHRIDDAARTIRLHCPEGAEPSATLTLEDGTTLRSDAADLMPDLNSADRFLTLPDDLPIGYHTLHVELTDDEEAGANAEREAEATLIVAPKRIALPEAVETRQRWGWMTQMYSVRSRDSWGVGDYGDLKRLAADAAAKSGADFMLINPVHAGAPIPPLEPSPYLPESRRFLNVTYIRPQDVPEYDELGAKDRAKVDELHALVAYRNDDPNPMDLNEAWRAKRRALRVIFDAPRSPEREAAFEEFKRQAGPDLDAFATWCVAFEVWGAPWEPDSWFGRTNRESPEVRKLVEEHHDLFEFNRWLQWIADEQLTAAQRAAKDSGMALGLMLDMAVGVHSLGADVWWSPERFAVGSVTVGCPPDFYNQQGQDWGQPPFNPRYLEATGYRVYREMVHSIFSHAGAVRIDHVLGLFRLWWIPRGKGAKGGAYVMYDHEAMLAVLAIEATRANGMVIGEDLGTVPDYVRRILADHGVLGTDVEWFARVDDSPNAGDPYKPPTDYRRQALASVTTHDLPPTAGYLEFEHVKLREELHLLSEPVEEFAASARAERRAMLDRLVEGGWLSEAAAADVPGHEQEIVEAMHAMLRATPSVLLQAALVDGTGQHATVNQPGTSDQYPNWRIPLQDASGHVVHTDEVFSNPRVLSLARVMG</sequence>
<keyword evidence="6 10" id="KW-0808">Transferase</keyword>
<dbReference type="NCBIfam" id="TIGR00217">
    <property type="entry name" value="malQ"/>
    <property type="match status" value="1"/>
</dbReference>
<dbReference type="RefSeq" id="WP_214358358.1">
    <property type="nucleotide sequence ID" value="NZ_JAFEJS010000006.1"/>
</dbReference>
<comment type="caution">
    <text evidence="13">The sequence shown here is derived from an EMBL/GenBank/DDBJ whole genome shotgun (WGS) entry which is preliminary data.</text>
</comment>
<keyword evidence="5 10" id="KW-0328">Glycosyltransferase</keyword>
<dbReference type="GO" id="GO:0004134">
    <property type="term" value="F:4-alpha-glucanotransferase activity"/>
    <property type="evidence" value="ECO:0007669"/>
    <property type="project" value="UniProtKB-EC"/>
</dbReference>
<evidence type="ECO:0000256" key="2">
    <source>
        <dbReference type="ARBA" id="ARBA00005684"/>
    </source>
</evidence>
<comment type="catalytic activity">
    <reaction evidence="1 10">
        <text>Transfers a segment of a (1-&gt;4)-alpha-D-glucan to a new position in an acceptor, which may be glucose or a (1-&gt;4)-alpha-D-glucan.</text>
        <dbReference type="EC" id="2.4.1.25"/>
    </reaction>
</comment>
<comment type="similarity">
    <text evidence="2 10">Belongs to the disproportionating enzyme family.</text>
</comment>
<evidence type="ECO:0000256" key="7">
    <source>
        <dbReference type="ARBA" id="ARBA00023277"/>
    </source>
</evidence>
<evidence type="ECO:0000313" key="14">
    <source>
        <dbReference type="Proteomes" id="UP000773064"/>
    </source>
</evidence>
<evidence type="ECO:0000256" key="4">
    <source>
        <dbReference type="ARBA" id="ARBA00020295"/>
    </source>
</evidence>
<keyword evidence="7 10" id="KW-0119">Carbohydrate metabolism</keyword>
<feature type="domain" description="MalQ N-terminal beta-sandwich" evidence="12">
    <location>
        <begin position="123"/>
        <end position="207"/>
    </location>
</feature>
<accession>A0ABS5UQ78</accession>
<evidence type="ECO:0000256" key="5">
    <source>
        <dbReference type="ARBA" id="ARBA00022676"/>
    </source>
</evidence>
<reference evidence="13 14" key="1">
    <citation type="journal article" date="2021" name="Environ. Microbiol.">
        <title>Genetic insights into the dark matter of the mammalian gut microbiota through targeted genome reconstruction.</title>
        <authorList>
            <person name="Lugli G.A."/>
            <person name="Alessandri G."/>
            <person name="Milani C."/>
            <person name="Viappiani A."/>
            <person name="Fontana F."/>
            <person name="Tarracchini C."/>
            <person name="Mancabelli L."/>
            <person name="Argentini C."/>
            <person name="Ruiz L."/>
            <person name="Margolles A."/>
            <person name="van Sinderen D."/>
            <person name="Turroni F."/>
            <person name="Ventura M."/>
        </authorList>
    </citation>
    <scope>NUCLEOTIDE SEQUENCE [LARGE SCALE GENOMIC DNA]</scope>
    <source>
        <strain evidence="13 14">MA2</strain>
    </source>
</reference>
<dbReference type="EC" id="2.4.1.25" evidence="3 10"/>
<dbReference type="EMBL" id="JAFEJS010000006">
    <property type="protein sequence ID" value="MBT1173092.1"/>
    <property type="molecule type" value="Genomic_DNA"/>
</dbReference>
<name>A0ABS5UQ78_9BIFI</name>
<dbReference type="PANTHER" id="PTHR32438">
    <property type="entry name" value="4-ALPHA-GLUCANOTRANSFERASE DPE1, CHLOROPLASTIC/AMYLOPLASTIC"/>
    <property type="match status" value="1"/>
</dbReference>
<protein>
    <recommendedName>
        <fullName evidence="4 10">4-alpha-glucanotransferase</fullName>
        <ecNumber evidence="3 10">2.4.1.25</ecNumber>
    </recommendedName>
    <alternativeName>
        <fullName evidence="8 10">Amylomaltase</fullName>
    </alternativeName>
    <alternativeName>
        <fullName evidence="9 10">Disproportionating enzyme</fullName>
    </alternativeName>
</protein>
<evidence type="ECO:0000256" key="1">
    <source>
        <dbReference type="ARBA" id="ARBA00000439"/>
    </source>
</evidence>
<evidence type="ECO:0000256" key="8">
    <source>
        <dbReference type="ARBA" id="ARBA00031423"/>
    </source>
</evidence>
<proteinExistence type="inferred from homology"/>
<dbReference type="InterPro" id="IPR048458">
    <property type="entry name" value="MalQ_N"/>
</dbReference>
<organism evidence="13 14">
    <name type="scientific">Bifidobacterium santillanense</name>
    <dbReference type="NCBI Taxonomy" id="2809028"/>
    <lineage>
        <taxon>Bacteria</taxon>
        <taxon>Bacillati</taxon>
        <taxon>Actinomycetota</taxon>
        <taxon>Actinomycetes</taxon>
        <taxon>Bifidobacteriales</taxon>
        <taxon>Bifidobacteriaceae</taxon>
        <taxon>Bifidobacterium</taxon>
    </lineage>
</organism>
<feature type="region of interest" description="Disordered" evidence="11">
    <location>
        <begin position="1"/>
        <end position="37"/>
    </location>
</feature>